<organism evidence="2">
    <name type="scientific">Trichophyton rubrum CBS 288.86</name>
    <dbReference type="NCBI Taxonomy" id="1215330"/>
    <lineage>
        <taxon>Eukaryota</taxon>
        <taxon>Fungi</taxon>
        <taxon>Dikarya</taxon>
        <taxon>Ascomycota</taxon>
        <taxon>Pezizomycotina</taxon>
        <taxon>Eurotiomycetes</taxon>
        <taxon>Eurotiomycetidae</taxon>
        <taxon>Onygenales</taxon>
        <taxon>Arthrodermataceae</taxon>
        <taxon>Trichophyton</taxon>
    </lineage>
</organism>
<accession>A0A022VT31</accession>
<proteinExistence type="predicted"/>
<reference evidence="2" key="1">
    <citation type="submission" date="2014-02" db="EMBL/GenBank/DDBJ databases">
        <title>The Genome Sequence of Trichophyton rubrum (morphotype fischeri) CBS 288.86.</title>
        <authorList>
            <consortium name="The Broad Institute Genomics Platform"/>
            <person name="Cuomo C.A."/>
            <person name="White T.C."/>
            <person name="Graser Y."/>
            <person name="Martinez-Rossi N."/>
            <person name="Heitman J."/>
            <person name="Young S.K."/>
            <person name="Zeng Q."/>
            <person name="Gargeya S."/>
            <person name="Abouelleil A."/>
            <person name="Alvarado L."/>
            <person name="Chapman S.B."/>
            <person name="Gainer-Dewar J."/>
            <person name="Goldberg J."/>
            <person name="Griggs A."/>
            <person name="Gujja S."/>
            <person name="Hansen M."/>
            <person name="Howarth C."/>
            <person name="Imamovic A."/>
            <person name="Larimer J."/>
            <person name="Martinez D."/>
            <person name="Murphy C."/>
            <person name="Pearson M.D."/>
            <person name="Persinoti G."/>
            <person name="Poon T."/>
            <person name="Priest M."/>
            <person name="Roberts A.D."/>
            <person name="Saif S."/>
            <person name="Shea T.D."/>
            <person name="Sykes S.N."/>
            <person name="Wortman J."/>
            <person name="Nusbaum C."/>
            <person name="Birren B."/>
        </authorList>
    </citation>
    <scope>NUCLEOTIDE SEQUENCE [LARGE SCALE GENOMIC DNA]</scope>
    <source>
        <strain evidence="2">CBS 288.86</strain>
    </source>
</reference>
<evidence type="ECO:0000256" key="1">
    <source>
        <dbReference type="SAM" id="MobiDB-lite"/>
    </source>
</evidence>
<gene>
    <name evidence="2" type="ORF">H103_07311</name>
</gene>
<dbReference type="HOGENOM" id="CLU_1983176_0_0_1"/>
<dbReference type="AlphaFoldDB" id="A0A022VT31"/>
<feature type="region of interest" description="Disordered" evidence="1">
    <location>
        <begin position="61"/>
        <end position="81"/>
    </location>
</feature>
<feature type="region of interest" description="Disordered" evidence="1">
    <location>
        <begin position="33"/>
        <end position="52"/>
    </location>
</feature>
<name>A0A022VT31_TRIRU</name>
<protein>
    <submittedName>
        <fullName evidence="2">Uncharacterized protein</fullName>
    </submittedName>
</protein>
<sequence length="126" mass="14151">MMQHRAHDSVVQATNTLIKVVGIVKFILCPTRGSKTDQAAQTPMEDKPSEQPVLAVCCKETGVRGPDHHHPGTRPQDNAQRVKVSDFVIPSWSSTFFQYPHDSRHGKGPKNMGMVPYVPLRHYHIE</sequence>
<dbReference type="Proteomes" id="UP000023758">
    <property type="component" value="Unassembled WGS sequence"/>
</dbReference>
<feature type="compositionally biased region" description="Basic and acidic residues" evidence="1">
    <location>
        <begin position="61"/>
        <end position="70"/>
    </location>
</feature>
<evidence type="ECO:0000313" key="2">
    <source>
        <dbReference type="EMBL" id="EZF49191.1"/>
    </source>
</evidence>
<dbReference type="EMBL" id="KK207909">
    <property type="protein sequence ID" value="EZF49191.1"/>
    <property type="molecule type" value="Genomic_DNA"/>
</dbReference>